<dbReference type="CDD" id="cd09631">
    <property type="entry name" value="DOMON_DOH"/>
    <property type="match status" value="1"/>
</dbReference>
<dbReference type="PRINTS" id="PR00767">
    <property type="entry name" value="DBMONOXGNASE"/>
</dbReference>
<dbReference type="GO" id="GO:0042420">
    <property type="term" value="P:dopamine catabolic process"/>
    <property type="evidence" value="ECO:0007669"/>
    <property type="project" value="TreeGrafter"/>
</dbReference>
<gene>
    <name evidence="6" type="ORF">EDS130_LOCUS39591</name>
</gene>
<dbReference type="Gene3D" id="2.60.40.1210">
    <property type="entry name" value="Cellobiose dehydrogenase, cytochrome domain"/>
    <property type="match status" value="1"/>
</dbReference>
<dbReference type="PANTHER" id="PTHR10157">
    <property type="entry name" value="DOPAMINE BETA HYDROXYLASE RELATED"/>
    <property type="match status" value="1"/>
</dbReference>
<dbReference type="SMART" id="SM00664">
    <property type="entry name" value="DoH"/>
    <property type="match status" value="1"/>
</dbReference>
<feature type="domain" description="DOMON" evidence="5">
    <location>
        <begin position="42"/>
        <end position="159"/>
    </location>
</feature>
<evidence type="ECO:0000259" key="5">
    <source>
        <dbReference type="PROSITE" id="PS50836"/>
    </source>
</evidence>
<dbReference type="InterPro" id="IPR005018">
    <property type="entry name" value="DOMON_domain"/>
</dbReference>
<dbReference type="SUPFAM" id="SSF49344">
    <property type="entry name" value="CBD9-like"/>
    <property type="match status" value="1"/>
</dbReference>
<dbReference type="GO" id="GO:0004500">
    <property type="term" value="F:dopamine beta-monooxygenase activity"/>
    <property type="evidence" value="ECO:0007669"/>
    <property type="project" value="InterPro"/>
</dbReference>
<organism evidence="6 7">
    <name type="scientific">Adineta ricciae</name>
    <name type="common">Rotifer</name>
    <dbReference type="NCBI Taxonomy" id="249248"/>
    <lineage>
        <taxon>Eukaryota</taxon>
        <taxon>Metazoa</taxon>
        <taxon>Spiralia</taxon>
        <taxon>Gnathifera</taxon>
        <taxon>Rotifera</taxon>
        <taxon>Eurotatoria</taxon>
        <taxon>Bdelloidea</taxon>
        <taxon>Adinetida</taxon>
        <taxon>Adinetidae</taxon>
        <taxon>Adineta</taxon>
    </lineage>
</organism>
<dbReference type="AlphaFoldDB" id="A0A815PRH0"/>
<dbReference type="Proteomes" id="UP000663852">
    <property type="component" value="Unassembled WGS sequence"/>
</dbReference>
<dbReference type="Pfam" id="PF03712">
    <property type="entry name" value="Cu2_monoox_C"/>
    <property type="match status" value="1"/>
</dbReference>
<dbReference type="InterPro" id="IPR028460">
    <property type="entry name" value="Tbh/DBH"/>
</dbReference>
<proteinExistence type="inferred from homology"/>
<reference evidence="6" key="1">
    <citation type="submission" date="2021-02" db="EMBL/GenBank/DDBJ databases">
        <authorList>
            <person name="Nowell W R."/>
        </authorList>
    </citation>
    <scope>NUCLEOTIDE SEQUENCE</scope>
</reference>
<keyword evidence="2" id="KW-1015">Disulfide bond</keyword>
<sequence length="567" mass="64683">MMWTCFIYRVFVSFIILKRSNSLSSPIQPFTEYKHSTELQVNISDLWWTIDDAEREIVFELHVKTTGWIALGISAAGGMAGADIGVGWIDQMGTVQFQDRYAYNRSRPVIDYTTTDWFAVQGREQDGWTAIQFRRLLETCDSMDVPIKSGTNILIYAYGLVDPDANGEISYHESRRGSRILPLRYYIDQLPETEYADLDSFELRINHSVPVADTTYYCRVFKTQITYPTKRHVIAHKILLDSDSREFVHHMNIYECDPSAQFDNTNLPDGVCDDIRDQISLCSSTVVTVWSVGGDEIMTYPEEAGYPIGGDFTVNYYMIELHYDNPHLISNRRDTTGVRFYLGDKLREHDIGYLTFGTDSTAQALAIPAGADRFIVDSYCPASASLNIPKSGITVFCALPHTHLQGKPVVRIKLGDEFATRCIYDTRNKNLTTRGGGRTKDEMCIHGFVYYPRMNNLSMCLTHNDWSAWKRFLNVSVENFDETALQEILVKIKWTPQLVAQWQSFYDSTARGVTYGQSPFIIAETFAALPKYQDLEPERCSRACHTQISISSILIVLLARKAKRMFL</sequence>
<dbReference type="GO" id="GO:0005615">
    <property type="term" value="C:extracellular space"/>
    <property type="evidence" value="ECO:0007669"/>
    <property type="project" value="TreeGrafter"/>
</dbReference>
<evidence type="ECO:0000256" key="2">
    <source>
        <dbReference type="ARBA" id="ARBA00023157"/>
    </source>
</evidence>
<dbReference type="PROSITE" id="PS50836">
    <property type="entry name" value="DOMON"/>
    <property type="match status" value="1"/>
</dbReference>
<dbReference type="GO" id="GO:0042421">
    <property type="term" value="P:norepinephrine biosynthetic process"/>
    <property type="evidence" value="ECO:0007669"/>
    <property type="project" value="TreeGrafter"/>
</dbReference>
<dbReference type="InterPro" id="IPR000945">
    <property type="entry name" value="DBH-like"/>
</dbReference>
<protein>
    <recommendedName>
        <fullName evidence="5">DOMON domain-containing protein</fullName>
    </recommendedName>
</protein>
<dbReference type="InterPro" id="IPR036939">
    <property type="entry name" value="Cu2_ascorb_mOase_N_sf"/>
</dbReference>
<dbReference type="Pfam" id="PF01082">
    <property type="entry name" value="Cu2_monooxygen"/>
    <property type="match status" value="1"/>
</dbReference>
<evidence type="ECO:0000256" key="3">
    <source>
        <dbReference type="ARBA" id="ARBA00023180"/>
    </source>
</evidence>
<accession>A0A815PRH0</accession>
<comment type="caution">
    <text evidence="6">The sequence shown here is derived from an EMBL/GenBank/DDBJ whole genome shotgun (WGS) entry which is preliminary data.</text>
</comment>
<dbReference type="GO" id="GO:0030667">
    <property type="term" value="C:secretory granule membrane"/>
    <property type="evidence" value="ECO:0007669"/>
    <property type="project" value="TreeGrafter"/>
</dbReference>
<comment type="similarity">
    <text evidence="1">Belongs to the copper type II ascorbate-dependent monooxygenase family.</text>
</comment>
<dbReference type="OrthoDB" id="10003276at2759"/>
<dbReference type="PANTHER" id="PTHR10157:SF23">
    <property type="entry name" value="MOXD1 HOMOLOG 1"/>
    <property type="match status" value="1"/>
</dbReference>
<dbReference type="SUPFAM" id="SSF49742">
    <property type="entry name" value="PHM/PNGase F"/>
    <property type="match status" value="2"/>
</dbReference>
<evidence type="ECO:0000256" key="1">
    <source>
        <dbReference type="ARBA" id="ARBA00010676"/>
    </source>
</evidence>
<dbReference type="Pfam" id="PF03351">
    <property type="entry name" value="DOMON"/>
    <property type="match status" value="1"/>
</dbReference>
<name>A0A815PRH0_ADIRI</name>
<feature type="signal peptide" evidence="4">
    <location>
        <begin position="1"/>
        <end position="22"/>
    </location>
</feature>
<dbReference type="InterPro" id="IPR008977">
    <property type="entry name" value="PHM/PNGase_F_dom_sf"/>
</dbReference>
<evidence type="ECO:0000313" key="7">
    <source>
        <dbReference type="Proteomes" id="UP000663852"/>
    </source>
</evidence>
<keyword evidence="4" id="KW-0732">Signal</keyword>
<dbReference type="InterPro" id="IPR000323">
    <property type="entry name" value="Cu2_ascorb_mOase_N"/>
</dbReference>
<dbReference type="Gene3D" id="2.60.120.310">
    <property type="entry name" value="Copper type II, ascorbate-dependent monooxygenase, N-terminal domain"/>
    <property type="match status" value="1"/>
</dbReference>
<dbReference type="GO" id="GO:0006589">
    <property type="term" value="P:octopamine biosynthetic process"/>
    <property type="evidence" value="ECO:0007669"/>
    <property type="project" value="TreeGrafter"/>
</dbReference>
<dbReference type="InterPro" id="IPR045266">
    <property type="entry name" value="DOH_DOMON"/>
</dbReference>
<evidence type="ECO:0000256" key="4">
    <source>
        <dbReference type="SAM" id="SignalP"/>
    </source>
</evidence>
<evidence type="ECO:0000313" key="6">
    <source>
        <dbReference type="EMBL" id="CAF1452147.1"/>
    </source>
</evidence>
<dbReference type="GO" id="GO:0005507">
    <property type="term" value="F:copper ion binding"/>
    <property type="evidence" value="ECO:0007669"/>
    <property type="project" value="InterPro"/>
</dbReference>
<keyword evidence="3" id="KW-0325">Glycoprotein</keyword>
<dbReference type="InterPro" id="IPR024548">
    <property type="entry name" value="Cu2_monoox_C"/>
</dbReference>
<dbReference type="Gene3D" id="2.60.120.230">
    <property type="match status" value="1"/>
</dbReference>
<feature type="chain" id="PRO_5032659499" description="DOMON domain-containing protein" evidence="4">
    <location>
        <begin position="23"/>
        <end position="567"/>
    </location>
</feature>
<dbReference type="InterPro" id="IPR014784">
    <property type="entry name" value="Cu2_ascorb_mOase-like_C"/>
</dbReference>
<dbReference type="EMBL" id="CAJNOJ010000448">
    <property type="protein sequence ID" value="CAF1452147.1"/>
    <property type="molecule type" value="Genomic_DNA"/>
</dbReference>